<dbReference type="EMBL" id="BAIQ01000039">
    <property type="protein sequence ID" value="GAE16648.1"/>
    <property type="molecule type" value="Genomic_DNA"/>
</dbReference>
<proteinExistence type="predicted"/>
<gene>
    <name evidence="2" type="ORF">JCM6292_3111</name>
</gene>
<evidence type="ECO:0000313" key="3">
    <source>
        <dbReference type="Proteomes" id="UP000018861"/>
    </source>
</evidence>
<keyword evidence="1" id="KW-0472">Membrane</keyword>
<evidence type="ECO:0000313" key="2">
    <source>
        <dbReference type="EMBL" id="GAE16648.1"/>
    </source>
</evidence>
<organism evidence="2 3">
    <name type="scientific">Bacteroides pyogenes JCM 6292</name>
    <dbReference type="NCBI Taxonomy" id="1235809"/>
    <lineage>
        <taxon>Bacteria</taxon>
        <taxon>Pseudomonadati</taxon>
        <taxon>Bacteroidota</taxon>
        <taxon>Bacteroidia</taxon>
        <taxon>Bacteroidales</taxon>
        <taxon>Bacteroidaceae</taxon>
        <taxon>Bacteroides</taxon>
    </lineage>
</organism>
<evidence type="ECO:0000256" key="1">
    <source>
        <dbReference type="SAM" id="Phobius"/>
    </source>
</evidence>
<sequence length="54" mass="6414">MDLLIQFDDTLIETLLLFAIASYLNVGFFIIINDFFFFSVFFNLYLRGFLFLSN</sequence>
<protein>
    <submittedName>
        <fullName evidence="2">Uncharacterized protein</fullName>
    </submittedName>
</protein>
<reference evidence="2 3" key="1">
    <citation type="journal article" date="2014" name="Genome Announc.">
        <title>Draft Genome Sequences of Three Strains of Bacteroides pyogenes Isolated from a Cat and Swine.</title>
        <authorList>
            <person name="Sakamoto M."/>
            <person name="Oshima K."/>
            <person name="Suda W."/>
            <person name="Kitamura K."/>
            <person name="Iida T."/>
            <person name="Hattori M."/>
            <person name="Ohkuma M."/>
        </authorList>
    </citation>
    <scope>NUCLEOTIDE SEQUENCE [LARGE SCALE GENOMIC DNA]</scope>
    <source>
        <strain evidence="2 3">JCM 6292</strain>
    </source>
</reference>
<keyword evidence="1" id="KW-1133">Transmembrane helix</keyword>
<comment type="caution">
    <text evidence="2">The sequence shown here is derived from an EMBL/GenBank/DDBJ whole genome shotgun (WGS) entry which is preliminary data.</text>
</comment>
<dbReference type="Proteomes" id="UP000018861">
    <property type="component" value="Unassembled WGS sequence"/>
</dbReference>
<name>W4PB71_9BACE</name>
<accession>W4PB71</accession>
<keyword evidence="1" id="KW-0812">Transmembrane</keyword>
<feature type="transmembrane region" description="Helical" evidence="1">
    <location>
        <begin position="20"/>
        <end position="46"/>
    </location>
</feature>
<dbReference type="AlphaFoldDB" id="W4PB71"/>